<keyword evidence="4 10" id="KW-0812">Transmembrane</keyword>
<dbReference type="Gene3D" id="2.40.160.40">
    <property type="entry name" value="monomeric porin ompg"/>
    <property type="match status" value="1"/>
</dbReference>
<gene>
    <name evidence="12" type="ORF">EXN23_20830</name>
    <name evidence="11" type="ORF">O9X88_08485</name>
</gene>
<dbReference type="InterPro" id="IPR053713">
    <property type="entry name" value="Bact_OM_Channel_sf"/>
</dbReference>
<keyword evidence="13" id="KW-1185">Reference proteome</keyword>
<evidence type="ECO:0000256" key="10">
    <source>
        <dbReference type="RuleBase" id="RU364005"/>
    </source>
</evidence>
<keyword evidence="2 10" id="KW-0813">Transport</keyword>
<dbReference type="Proteomes" id="UP001151018">
    <property type="component" value="Unassembled WGS sequence"/>
</dbReference>
<evidence type="ECO:0000313" key="14">
    <source>
        <dbReference type="Proteomes" id="UP001151018"/>
    </source>
</evidence>
<evidence type="ECO:0000256" key="7">
    <source>
        <dbReference type="ARBA" id="ARBA00023114"/>
    </source>
</evidence>
<dbReference type="GO" id="GO:0046930">
    <property type="term" value="C:pore complex"/>
    <property type="evidence" value="ECO:0007669"/>
    <property type="project" value="UniProtKB-KW"/>
</dbReference>
<comment type="function">
    <text evidence="10">Forms passive diffusion pores that allow small molecular weight hydrophilic materials across the outer membrane.</text>
</comment>
<accession>A0A9X3QZR0</accession>
<evidence type="ECO:0000313" key="11">
    <source>
        <dbReference type="EMBL" id="MCZ7937584.1"/>
    </source>
</evidence>
<dbReference type="GO" id="GO:0006811">
    <property type="term" value="P:monoatomic ion transport"/>
    <property type="evidence" value="ECO:0007669"/>
    <property type="project" value="UniProtKB-KW"/>
</dbReference>
<evidence type="ECO:0000256" key="8">
    <source>
        <dbReference type="ARBA" id="ARBA00023136"/>
    </source>
</evidence>
<evidence type="ECO:0000256" key="5">
    <source>
        <dbReference type="ARBA" id="ARBA00022729"/>
    </source>
</evidence>
<dbReference type="EMBL" id="SGNZ01000013">
    <property type="protein sequence ID" value="TRA85090.1"/>
    <property type="molecule type" value="Genomic_DNA"/>
</dbReference>
<evidence type="ECO:0000256" key="9">
    <source>
        <dbReference type="ARBA" id="ARBA00023237"/>
    </source>
</evidence>
<evidence type="ECO:0000256" key="1">
    <source>
        <dbReference type="ARBA" id="ARBA00009521"/>
    </source>
</evidence>
<dbReference type="GO" id="GO:0009279">
    <property type="term" value="C:cell outer membrane"/>
    <property type="evidence" value="ECO:0007669"/>
    <property type="project" value="UniProtKB-SubCell"/>
</dbReference>
<comment type="similarity">
    <text evidence="1 10">Belongs to the alphaproteobacteria porin family.</text>
</comment>
<evidence type="ECO:0000256" key="6">
    <source>
        <dbReference type="ARBA" id="ARBA00023065"/>
    </source>
</evidence>
<organism evidence="11 14">
    <name type="scientific">Agrobacterium salinitolerans</name>
    <dbReference type="NCBI Taxonomy" id="1183413"/>
    <lineage>
        <taxon>Bacteria</taxon>
        <taxon>Pseudomonadati</taxon>
        <taxon>Pseudomonadota</taxon>
        <taxon>Alphaproteobacteria</taxon>
        <taxon>Hyphomicrobiales</taxon>
        <taxon>Rhizobiaceae</taxon>
        <taxon>Rhizobium/Agrobacterium group</taxon>
        <taxon>Agrobacterium</taxon>
    </lineage>
</organism>
<reference evidence="11" key="3">
    <citation type="submission" date="2022-12" db="EMBL/GenBank/DDBJ databases">
        <title>Draft genome sequences of 22 rhizogenic Agrobacterium biovar 1 strains, the causative agent of hairy root disease.</title>
        <authorList>
            <person name="Kim N."/>
            <person name="Vargas P."/>
            <person name="Rediers H."/>
        </authorList>
    </citation>
    <scope>NUCLEOTIDE SEQUENCE</scope>
    <source>
        <strain evidence="11">ST15.13.006</strain>
    </source>
</reference>
<keyword evidence="7 10" id="KW-0626">Porin</keyword>
<evidence type="ECO:0000256" key="4">
    <source>
        <dbReference type="ARBA" id="ARBA00022692"/>
    </source>
</evidence>
<dbReference type="InterPro" id="IPR003684">
    <property type="entry name" value="Porin_alphabac"/>
</dbReference>
<comment type="subcellular location">
    <subcellularLocation>
        <location evidence="10">Cell outer membrane</location>
        <topology evidence="10">Multi-pass membrane protein</topology>
    </subcellularLocation>
</comment>
<name>A0A9X3QZR0_9HYPH</name>
<dbReference type="RefSeq" id="WP_142913836.1">
    <property type="nucleotide sequence ID" value="NZ_JAPZLN010000005.1"/>
</dbReference>
<evidence type="ECO:0000313" key="13">
    <source>
        <dbReference type="Proteomes" id="UP000319481"/>
    </source>
</evidence>
<sequence length="382" mass="40492">MNIKSLLIGSAAALAAVSGAQAADAIVAAEPEPMEYVRVCDAFGKGFFYMPGTETCLKFDGYVRFQTDFGRRKAGDSDWDSFTRAQFNIDTRTDTELGALRGYIGFRGDADQDSSRGVVVDQAFIELSGLKVGFYYNWWDDGLAGEYDQLSSNKTRLNAVRYTYDAGSFYAGVAVEELEGVIAGNDADIAATVTSGRVSGGYTAINKKNNLGVAQGNWTTANGKSATDNNVGISAIIGGKFGAVKANILGGYDTNAENGAIRAIVTADLGPGTFGLAGAWASGANAYYEESEWTVAAEYSIKATDKLTITPGFQYFGTLDIGTDGKFTGNRDAWRAGVAAGYKIASGFSTKVAVTYQDVDGKKDVNGGGDSWTGFVRLERSF</sequence>
<reference evidence="12 13" key="1">
    <citation type="journal article" date="2019" name="Appl. Microbiol. Biotechnol.">
        <title>Differential efficiency of wild type rhizogenic strains for rol gene transformation of plants.</title>
        <authorList>
            <person name="Desmet S."/>
            <person name="De Keyser E."/>
            <person name="Van Vaerenbergh J."/>
            <person name="Baeyen S."/>
            <person name="Van Huylenbroeck J."/>
            <person name="Geelen D."/>
            <person name="Dhooghe E."/>
        </authorList>
    </citation>
    <scope>NUCLEOTIDE SEQUENCE [LARGE SCALE GENOMIC DNA]</scope>
    <source>
        <strain evidence="12 13">GBBC3283</strain>
    </source>
</reference>
<proteinExistence type="inferred from homology"/>
<dbReference type="GO" id="GO:0015288">
    <property type="term" value="F:porin activity"/>
    <property type="evidence" value="ECO:0007669"/>
    <property type="project" value="UniProtKB-KW"/>
</dbReference>
<dbReference type="Proteomes" id="UP000319481">
    <property type="component" value="Unassembled WGS sequence"/>
</dbReference>
<dbReference type="EMBL" id="JAPZLR010000004">
    <property type="protein sequence ID" value="MCZ7937584.1"/>
    <property type="molecule type" value="Genomic_DNA"/>
</dbReference>
<keyword evidence="5 10" id="KW-0732">Signal</keyword>
<keyword evidence="3 10" id="KW-1134">Transmembrane beta strand</keyword>
<dbReference type="SUPFAM" id="SSF56935">
    <property type="entry name" value="Porins"/>
    <property type="match status" value="1"/>
</dbReference>
<evidence type="ECO:0000313" key="12">
    <source>
        <dbReference type="EMBL" id="TRA85090.1"/>
    </source>
</evidence>
<comment type="domain">
    <text evidence="10">Consists of 16-stranded beta-barrel sheets, with large surface-exposed loops, that form a transmembrane pore at the center of each barrel. The pore is partially ocluded by a peptide loop that folds into the pore lumen.</text>
</comment>
<evidence type="ECO:0000256" key="3">
    <source>
        <dbReference type="ARBA" id="ARBA00022452"/>
    </source>
</evidence>
<protein>
    <recommendedName>
        <fullName evidence="10">Porin</fullName>
    </recommendedName>
</protein>
<keyword evidence="8 10" id="KW-0472">Membrane</keyword>
<feature type="chain" id="PRO_5041015433" description="Porin" evidence="10">
    <location>
        <begin position="23"/>
        <end position="382"/>
    </location>
</feature>
<keyword evidence="6 10" id="KW-0406">Ion transport</keyword>
<dbReference type="AlphaFoldDB" id="A0A9X3QZR0"/>
<evidence type="ECO:0000256" key="2">
    <source>
        <dbReference type="ARBA" id="ARBA00022448"/>
    </source>
</evidence>
<dbReference type="Pfam" id="PF02530">
    <property type="entry name" value="Porin_2"/>
    <property type="match status" value="1"/>
</dbReference>
<reference evidence="12" key="2">
    <citation type="submission" date="2019-02" db="EMBL/GenBank/DDBJ databases">
        <authorList>
            <person name="Baeyen S."/>
        </authorList>
    </citation>
    <scope>NUCLEOTIDE SEQUENCE</scope>
    <source>
        <strain evidence="12">GBBC3283</strain>
    </source>
</reference>
<dbReference type="GeneID" id="79864903"/>
<keyword evidence="9 10" id="KW-0998">Cell outer membrane</keyword>
<comment type="caution">
    <text evidence="11">The sequence shown here is derived from an EMBL/GenBank/DDBJ whole genome shotgun (WGS) entry which is preliminary data.</text>
</comment>
<feature type="signal peptide" evidence="10">
    <location>
        <begin position="1"/>
        <end position="22"/>
    </location>
</feature>